<evidence type="ECO:0000256" key="7">
    <source>
        <dbReference type="ARBA" id="ARBA00023136"/>
    </source>
</evidence>
<evidence type="ECO:0000256" key="6">
    <source>
        <dbReference type="ARBA" id="ARBA00023077"/>
    </source>
</evidence>
<dbReference type="Pfam" id="PF07715">
    <property type="entry name" value="Plug"/>
    <property type="match status" value="1"/>
</dbReference>
<evidence type="ECO:0000256" key="5">
    <source>
        <dbReference type="ARBA" id="ARBA00022692"/>
    </source>
</evidence>
<dbReference type="OrthoDB" id="9795928at2"/>
<dbReference type="InterPro" id="IPR036942">
    <property type="entry name" value="Beta-barrel_TonB_sf"/>
</dbReference>
<dbReference type="InterPro" id="IPR000531">
    <property type="entry name" value="Beta-barrel_TonB"/>
</dbReference>
<dbReference type="InterPro" id="IPR037066">
    <property type="entry name" value="Plug_dom_sf"/>
</dbReference>
<keyword evidence="7 10" id="KW-0472">Membrane</keyword>
<feature type="chain" id="PRO_5019287148" evidence="13">
    <location>
        <begin position="23"/>
        <end position="668"/>
    </location>
</feature>
<dbReference type="Gene3D" id="2.170.130.10">
    <property type="entry name" value="TonB-dependent receptor, plug domain"/>
    <property type="match status" value="1"/>
</dbReference>
<evidence type="ECO:0000313" key="16">
    <source>
        <dbReference type="EMBL" id="RRS04333.1"/>
    </source>
</evidence>
<evidence type="ECO:0000313" key="17">
    <source>
        <dbReference type="Proteomes" id="UP000269265"/>
    </source>
</evidence>
<keyword evidence="17" id="KW-1185">Reference proteome</keyword>
<keyword evidence="5 10" id="KW-0812">Transmembrane</keyword>
<dbReference type="InterPro" id="IPR039426">
    <property type="entry name" value="TonB-dep_rcpt-like"/>
</dbReference>
<gene>
    <name evidence="16" type="ORF">EIP75_10590</name>
</gene>
<evidence type="ECO:0000256" key="10">
    <source>
        <dbReference type="PROSITE-ProRule" id="PRU01360"/>
    </source>
</evidence>
<dbReference type="SUPFAM" id="SSF56935">
    <property type="entry name" value="Porins"/>
    <property type="match status" value="1"/>
</dbReference>
<comment type="caution">
    <text evidence="16">The sequence shown here is derived from an EMBL/GenBank/DDBJ whole genome shotgun (WGS) entry which is preliminary data.</text>
</comment>
<dbReference type="GO" id="GO:0015344">
    <property type="term" value="F:siderophore uptake transmembrane transporter activity"/>
    <property type="evidence" value="ECO:0007669"/>
    <property type="project" value="TreeGrafter"/>
</dbReference>
<dbReference type="InterPro" id="IPR012910">
    <property type="entry name" value="Plug_dom"/>
</dbReference>
<evidence type="ECO:0000256" key="1">
    <source>
        <dbReference type="ARBA" id="ARBA00004571"/>
    </source>
</evidence>
<evidence type="ECO:0000256" key="8">
    <source>
        <dbReference type="ARBA" id="ARBA00023170"/>
    </source>
</evidence>
<evidence type="ECO:0000256" key="12">
    <source>
        <dbReference type="SAM" id="MobiDB-lite"/>
    </source>
</evidence>
<comment type="similarity">
    <text evidence="2 10 11">Belongs to the TonB-dependent receptor family.</text>
</comment>
<dbReference type="PANTHER" id="PTHR30069">
    <property type="entry name" value="TONB-DEPENDENT OUTER MEMBRANE RECEPTOR"/>
    <property type="match status" value="1"/>
</dbReference>
<dbReference type="PROSITE" id="PS52016">
    <property type="entry name" value="TONB_DEPENDENT_REC_3"/>
    <property type="match status" value="1"/>
</dbReference>
<dbReference type="Proteomes" id="UP000269265">
    <property type="component" value="Unassembled WGS sequence"/>
</dbReference>
<keyword evidence="13" id="KW-0732">Signal</keyword>
<feature type="domain" description="TonB-dependent receptor plug" evidence="15">
    <location>
        <begin position="54"/>
        <end position="153"/>
    </location>
</feature>
<keyword evidence="9 10" id="KW-0998">Cell outer membrane</keyword>
<reference evidence="16 17" key="1">
    <citation type="submission" date="2018-12" db="EMBL/GenBank/DDBJ databases">
        <title>The whole draft genome of Aquabacterium sp. SJQ9.</title>
        <authorList>
            <person name="Sun L."/>
            <person name="Gao X."/>
            <person name="Chen W."/>
            <person name="Huang K."/>
        </authorList>
    </citation>
    <scope>NUCLEOTIDE SEQUENCE [LARGE SCALE GENOMIC DNA]</scope>
    <source>
        <strain evidence="16 17">SJQ9</strain>
    </source>
</reference>
<accession>A0A426VBQ4</accession>
<dbReference type="EMBL" id="RSED01000007">
    <property type="protein sequence ID" value="RRS04333.1"/>
    <property type="molecule type" value="Genomic_DNA"/>
</dbReference>
<comment type="subcellular location">
    <subcellularLocation>
        <location evidence="1 10">Cell outer membrane</location>
        <topology evidence="1 10">Multi-pass membrane protein</topology>
    </subcellularLocation>
</comment>
<evidence type="ECO:0000256" key="3">
    <source>
        <dbReference type="ARBA" id="ARBA00022448"/>
    </source>
</evidence>
<feature type="compositionally biased region" description="Basic and acidic residues" evidence="12">
    <location>
        <begin position="214"/>
        <end position="223"/>
    </location>
</feature>
<dbReference type="AlphaFoldDB" id="A0A426VBQ4"/>
<protein>
    <submittedName>
        <fullName evidence="16">TonB-dependent receptor</fullName>
    </submittedName>
</protein>
<evidence type="ECO:0000256" key="13">
    <source>
        <dbReference type="SAM" id="SignalP"/>
    </source>
</evidence>
<dbReference type="Gene3D" id="2.40.170.20">
    <property type="entry name" value="TonB-dependent receptor, beta-barrel domain"/>
    <property type="match status" value="1"/>
</dbReference>
<evidence type="ECO:0000259" key="14">
    <source>
        <dbReference type="Pfam" id="PF00593"/>
    </source>
</evidence>
<keyword evidence="6 11" id="KW-0798">TonB box</keyword>
<proteinExistence type="inferred from homology"/>
<organism evidence="16 17">
    <name type="scientific">Aquabacterium soli</name>
    <dbReference type="NCBI Taxonomy" id="2493092"/>
    <lineage>
        <taxon>Bacteria</taxon>
        <taxon>Pseudomonadati</taxon>
        <taxon>Pseudomonadota</taxon>
        <taxon>Betaproteobacteria</taxon>
        <taxon>Burkholderiales</taxon>
        <taxon>Aquabacterium</taxon>
    </lineage>
</organism>
<sequence length="668" mass="70868">MQLQHTLLAGAALSALASFSFAQTAAAPTTTQALPTVTVTAAPFNASEGDQILAPAKVLTGDELSNKLGNSLGDTLSQELGVSASAFGAGASRPIIRGLEGSRVKILQNGMGAADVSTLSNDHAVGVGGPTAQQIEILRGPAALLYGSGAIGGLVNVINDRIPTTLEPQPTGMVELRHGTADKSGTASVSVDGSAGNIGLHLDGSVQDARNYRIPDDRVRDDPSSGSGRLPGSYSGEKDIGVGASLIGTWGHVGASVSQLDKLYGIPTDEGASIDLKQTRYDVDALVNNPFGVFEAFKFKLGYTDYKHTEINGEGEPETDFKNRALESRWELRHREVAGWRGSIGLQTEQSKFSALSAEDGSPGTVPVTKSTSTAAFIVEERDLGPVRLNAGLRVENVKRRPEDGSADRSFNLTSYSVGGLWPFTPGYGLGATFSVAQRAPTTEELYSNGPHEATETFDIGNADFKKETSHNVELSLQKTTGLVRWKVNVFQNQVKDFIYGQLTGNTLDEDGVAGGDFNERVFGQADATIRGTEAEVSYNRHGEGLSLRGFADTSRGSLDDGGGSLPLQPATRVGGDIGFKSGPWRTGASVIHANAQDRLAASETRTPSYTQLDANLSYVQRFNGSDITWFLLARNLTNEDIRLSTSVLKDQVPLPGRNFVVGMRTRF</sequence>
<feature type="region of interest" description="Disordered" evidence="12">
    <location>
        <begin position="214"/>
        <end position="236"/>
    </location>
</feature>
<evidence type="ECO:0000256" key="9">
    <source>
        <dbReference type="ARBA" id="ARBA00023237"/>
    </source>
</evidence>
<keyword evidence="4 10" id="KW-1134">Transmembrane beta strand</keyword>
<dbReference type="GO" id="GO:0009279">
    <property type="term" value="C:cell outer membrane"/>
    <property type="evidence" value="ECO:0007669"/>
    <property type="project" value="UniProtKB-SubCell"/>
</dbReference>
<dbReference type="RefSeq" id="WP_125243241.1">
    <property type="nucleotide sequence ID" value="NZ_RSED01000007.1"/>
</dbReference>
<keyword evidence="8 16" id="KW-0675">Receptor</keyword>
<keyword evidence="3 10" id="KW-0813">Transport</keyword>
<dbReference type="PANTHER" id="PTHR30069:SF40">
    <property type="entry name" value="TONB-DEPENDENT RECEPTOR NMB0964-RELATED"/>
    <property type="match status" value="1"/>
</dbReference>
<evidence type="ECO:0000256" key="11">
    <source>
        <dbReference type="RuleBase" id="RU003357"/>
    </source>
</evidence>
<evidence type="ECO:0000259" key="15">
    <source>
        <dbReference type="Pfam" id="PF07715"/>
    </source>
</evidence>
<dbReference type="Pfam" id="PF00593">
    <property type="entry name" value="TonB_dep_Rec_b-barrel"/>
    <property type="match status" value="1"/>
</dbReference>
<feature type="signal peptide" evidence="13">
    <location>
        <begin position="1"/>
        <end position="22"/>
    </location>
</feature>
<name>A0A426VBQ4_9BURK</name>
<evidence type="ECO:0000256" key="2">
    <source>
        <dbReference type="ARBA" id="ARBA00009810"/>
    </source>
</evidence>
<dbReference type="GO" id="GO:0044718">
    <property type="term" value="P:siderophore transmembrane transport"/>
    <property type="evidence" value="ECO:0007669"/>
    <property type="project" value="TreeGrafter"/>
</dbReference>
<feature type="domain" description="TonB-dependent receptor-like beta-barrel" evidence="14">
    <location>
        <begin position="273"/>
        <end position="637"/>
    </location>
</feature>
<evidence type="ECO:0000256" key="4">
    <source>
        <dbReference type="ARBA" id="ARBA00022452"/>
    </source>
</evidence>